<dbReference type="Gene3D" id="3.30.70.20">
    <property type="match status" value="2"/>
</dbReference>
<keyword evidence="10" id="KW-0411">Iron-sulfur</keyword>
<evidence type="ECO:0000313" key="14">
    <source>
        <dbReference type="EMBL" id="AIT10228.1"/>
    </source>
</evidence>
<proteinExistence type="predicted"/>
<organism evidence="14 15">
    <name type="scientific">Candidatus Francisella endociliophora</name>
    <dbReference type="NCBI Taxonomy" id="653937"/>
    <lineage>
        <taxon>Bacteria</taxon>
        <taxon>Pseudomonadati</taxon>
        <taxon>Pseudomonadota</taxon>
        <taxon>Gammaproteobacteria</taxon>
        <taxon>Thiotrichales</taxon>
        <taxon>Francisellaceae</taxon>
        <taxon>Francisella</taxon>
    </lineage>
</organism>
<evidence type="ECO:0000256" key="10">
    <source>
        <dbReference type="ARBA" id="ARBA00023014"/>
    </source>
</evidence>
<dbReference type="Pfam" id="PF14697">
    <property type="entry name" value="Fer4_21"/>
    <property type="match status" value="1"/>
</dbReference>
<evidence type="ECO:0000313" key="15">
    <source>
        <dbReference type="Proteomes" id="UP000029672"/>
    </source>
</evidence>
<dbReference type="PROSITE" id="PS51379">
    <property type="entry name" value="4FE4S_FER_2"/>
    <property type="match status" value="2"/>
</dbReference>
<dbReference type="InterPro" id="IPR007202">
    <property type="entry name" value="4Fe-4S_dom"/>
</dbReference>
<keyword evidence="3" id="KW-0004">4Fe-4S</keyword>
<dbReference type="GO" id="GO:0046872">
    <property type="term" value="F:metal ion binding"/>
    <property type="evidence" value="ECO:0007669"/>
    <property type="project" value="UniProtKB-KW"/>
</dbReference>
<evidence type="ECO:0000259" key="12">
    <source>
        <dbReference type="PROSITE" id="PS51379"/>
    </source>
</evidence>
<dbReference type="PANTHER" id="PTHR42859:SF3">
    <property type="entry name" value="ION-TRANSLOCATING OXIDOREDUCTASE COMPLEX SUBUNIT B"/>
    <property type="match status" value="1"/>
</dbReference>
<dbReference type="EMBL" id="CP009574">
    <property type="protein sequence ID" value="AIT10228.1"/>
    <property type="molecule type" value="Genomic_DNA"/>
</dbReference>
<evidence type="ECO:0000256" key="11">
    <source>
        <dbReference type="ARBA" id="ARBA00023136"/>
    </source>
</evidence>
<dbReference type="InterPro" id="IPR017900">
    <property type="entry name" value="4Fe4S_Fe_S_CS"/>
</dbReference>
<dbReference type="STRING" id="1547445.LO80_09750"/>
<keyword evidence="7" id="KW-1278">Translocase</keyword>
<gene>
    <name evidence="14" type="ORF">LO80_09750</name>
</gene>
<name>A0A097ERM8_9GAMM</name>
<evidence type="ECO:0000256" key="2">
    <source>
        <dbReference type="ARBA" id="ARBA00022475"/>
    </source>
</evidence>
<dbReference type="PROSITE" id="PS51656">
    <property type="entry name" value="4FE4S"/>
    <property type="match status" value="1"/>
</dbReference>
<reference evidence="14 15" key="1">
    <citation type="submission" date="2014-10" db="EMBL/GenBank/DDBJ databases">
        <title>Whole genome sequence of Francisella endociliophora strain FSC1006, isolated from a laboratory culture of the marine ciliate Euplotes raikovi.</title>
        <authorList>
            <person name="Granberg M."/>
            <person name="Backman S."/>
            <person name="Lundmark E."/>
            <person name="Nilsson E."/>
            <person name="Karlsson E."/>
            <person name="Thelaus J."/>
            <person name="Ohrman C."/>
            <person name="Larkeryd A."/>
            <person name="Stenberg P."/>
        </authorList>
    </citation>
    <scope>NUCLEOTIDE SEQUENCE [LARGE SCALE GENOMIC DNA]</scope>
    <source>
        <strain evidence="14 15">FSC1006</strain>
    </source>
</reference>
<sequence>MIISIESIDKILPQTQCQKCTYDDCYSYAKAITNGEKHNKCITGGQKTLKELSKLLDKPEIPLDNTLEQEKPRAIAKIDESMCIGCEKCLLACPVDAIVGSKKLMHTIIESECTGCELCIEPCPMDCISLVELTKDKQPANISENDYNTQKNHYRNRYEFHKTRIAETKAKQRDTYKNIATAQELDKKAYIAASLAKYKNKKKKVSIDE</sequence>
<feature type="domain" description="4Fe-4S" evidence="13">
    <location>
        <begin position="1"/>
        <end position="58"/>
    </location>
</feature>
<keyword evidence="1" id="KW-0813">Transport</keyword>
<accession>A0A097ERM8</accession>
<evidence type="ECO:0000256" key="4">
    <source>
        <dbReference type="ARBA" id="ARBA00022519"/>
    </source>
</evidence>
<evidence type="ECO:0000259" key="13">
    <source>
        <dbReference type="PROSITE" id="PS51656"/>
    </source>
</evidence>
<dbReference type="AlphaFoldDB" id="A0A097ERM8"/>
<keyword evidence="4" id="KW-0997">Cell inner membrane</keyword>
<dbReference type="InterPro" id="IPR017896">
    <property type="entry name" value="4Fe4S_Fe-S-bd"/>
</dbReference>
<dbReference type="RefSeq" id="WP_040010602.1">
    <property type="nucleotide sequence ID" value="NZ_CP009574.1"/>
</dbReference>
<evidence type="ECO:0000256" key="7">
    <source>
        <dbReference type="ARBA" id="ARBA00022967"/>
    </source>
</evidence>
<dbReference type="eggNOG" id="COG2878">
    <property type="taxonomic scope" value="Bacteria"/>
</dbReference>
<dbReference type="PANTHER" id="PTHR42859">
    <property type="entry name" value="OXIDOREDUCTASE"/>
    <property type="match status" value="1"/>
</dbReference>
<evidence type="ECO:0000256" key="1">
    <source>
        <dbReference type="ARBA" id="ARBA00022448"/>
    </source>
</evidence>
<dbReference type="OrthoDB" id="9789936at2"/>
<dbReference type="Gene3D" id="1.10.15.40">
    <property type="entry name" value="Electron transport complex subunit B, putative Fe-S cluster"/>
    <property type="match status" value="1"/>
</dbReference>
<evidence type="ECO:0000256" key="9">
    <source>
        <dbReference type="ARBA" id="ARBA00023004"/>
    </source>
</evidence>
<keyword evidence="2" id="KW-1003">Cell membrane</keyword>
<keyword evidence="15" id="KW-1185">Reference proteome</keyword>
<dbReference type="NCBIfam" id="TIGR01944">
    <property type="entry name" value="rnfB"/>
    <property type="match status" value="1"/>
</dbReference>
<dbReference type="Proteomes" id="UP000029672">
    <property type="component" value="Chromosome"/>
</dbReference>
<feature type="domain" description="4Fe-4S ferredoxin-type" evidence="12">
    <location>
        <begin position="104"/>
        <end position="133"/>
    </location>
</feature>
<keyword evidence="5" id="KW-0479">Metal-binding</keyword>
<dbReference type="InterPro" id="IPR050294">
    <property type="entry name" value="RnfB_subfamily"/>
</dbReference>
<dbReference type="SUPFAM" id="SSF54862">
    <property type="entry name" value="4Fe-4S ferredoxins"/>
    <property type="match status" value="1"/>
</dbReference>
<feature type="domain" description="4Fe-4S ferredoxin-type" evidence="12">
    <location>
        <begin position="74"/>
        <end position="103"/>
    </location>
</feature>
<evidence type="ECO:0000256" key="5">
    <source>
        <dbReference type="ARBA" id="ARBA00022723"/>
    </source>
</evidence>
<dbReference type="InterPro" id="IPR010207">
    <property type="entry name" value="Elect_transpt_cplx_RnfB/RsxB"/>
</dbReference>
<dbReference type="HOGENOM" id="CLU_063448_0_2_6"/>
<dbReference type="PROSITE" id="PS00198">
    <property type="entry name" value="4FE4S_FER_1"/>
    <property type="match status" value="2"/>
</dbReference>
<dbReference type="GO" id="GO:0051539">
    <property type="term" value="F:4 iron, 4 sulfur cluster binding"/>
    <property type="evidence" value="ECO:0007669"/>
    <property type="project" value="UniProtKB-KW"/>
</dbReference>
<protein>
    <submittedName>
        <fullName evidence="14">4Fe-4S ferredoxin</fullName>
    </submittedName>
</protein>
<dbReference type="Pfam" id="PF04060">
    <property type="entry name" value="FeS"/>
    <property type="match status" value="1"/>
</dbReference>
<keyword evidence="8" id="KW-0249">Electron transport</keyword>
<evidence type="ECO:0000256" key="6">
    <source>
        <dbReference type="ARBA" id="ARBA00022737"/>
    </source>
</evidence>
<dbReference type="GO" id="GO:0009055">
    <property type="term" value="F:electron transfer activity"/>
    <property type="evidence" value="ECO:0007669"/>
    <property type="project" value="InterPro"/>
</dbReference>
<keyword evidence="6" id="KW-0677">Repeat</keyword>
<evidence type="ECO:0000256" key="8">
    <source>
        <dbReference type="ARBA" id="ARBA00022982"/>
    </source>
</evidence>
<evidence type="ECO:0000256" key="3">
    <source>
        <dbReference type="ARBA" id="ARBA00022485"/>
    </source>
</evidence>
<keyword evidence="9" id="KW-0408">Iron</keyword>
<keyword evidence="11" id="KW-0472">Membrane</keyword>
<dbReference type="KEGG" id="frf:LO80_09750"/>